<dbReference type="GO" id="GO:0005524">
    <property type="term" value="F:ATP binding"/>
    <property type="evidence" value="ECO:0007669"/>
    <property type="project" value="UniProtKB-UniRule"/>
</dbReference>
<keyword evidence="2 3" id="KW-0067">ATP-binding</keyword>
<dbReference type="PROSITE" id="PS00107">
    <property type="entry name" value="PROTEIN_KINASE_ATP"/>
    <property type="match status" value="1"/>
</dbReference>
<dbReference type="CDD" id="cd00821">
    <property type="entry name" value="PH"/>
    <property type="match status" value="1"/>
</dbReference>
<evidence type="ECO:0000313" key="8">
    <source>
        <dbReference type="EMBL" id="KAA0164123.1"/>
    </source>
</evidence>
<dbReference type="SUPFAM" id="SSF56112">
    <property type="entry name" value="Protein kinase-like (PK-like)"/>
    <property type="match status" value="1"/>
</dbReference>
<protein>
    <recommendedName>
        <fullName evidence="15">Phosphorylase kinase</fullName>
    </recommendedName>
</protein>
<feature type="compositionally biased region" description="Low complexity" evidence="4">
    <location>
        <begin position="990"/>
        <end position="1013"/>
    </location>
</feature>
<feature type="region of interest" description="Disordered" evidence="4">
    <location>
        <begin position="884"/>
        <end position="1015"/>
    </location>
</feature>
<evidence type="ECO:0000256" key="3">
    <source>
        <dbReference type="PROSITE-ProRule" id="PRU10141"/>
    </source>
</evidence>
<feature type="region of interest" description="Disordered" evidence="4">
    <location>
        <begin position="1032"/>
        <end position="1064"/>
    </location>
</feature>
<evidence type="ECO:0000256" key="2">
    <source>
        <dbReference type="ARBA" id="ARBA00022840"/>
    </source>
</evidence>
<dbReference type="OMA" id="WEEREHW"/>
<dbReference type="InterPro" id="IPR008271">
    <property type="entry name" value="Ser/Thr_kinase_AS"/>
</dbReference>
<comment type="caution">
    <text evidence="8">The sequence shown here is derived from an EMBL/GenBank/DDBJ whole genome shotgun (WGS) entry which is preliminary data.</text>
</comment>
<reference evidence="11 12" key="1">
    <citation type="submission" date="2019-07" db="EMBL/GenBank/DDBJ databases">
        <title>Genomes of Cafeteria roenbergensis.</title>
        <authorList>
            <person name="Fischer M.G."/>
            <person name="Hackl T."/>
            <person name="Roman M."/>
        </authorList>
    </citation>
    <scope>NUCLEOTIDE SEQUENCE [LARGE SCALE GENOMIC DNA]</scope>
    <source>
        <strain evidence="7 12">BVI</strain>
        <strain evidence="9 14">Cflag</strain>
        <strain evidence="8 11">E4-10P</strain>
        <strain evidence="10 13">RCC970-E3</strain>
    </source>
</reference>
<dbReference type="PROSITE" id="PS50003">
    <property type="entry name" value="PH_DOMAIN"/>
    <property type="match status" value="2"/>
</dbReference>
<dbReference type="Pfam" id="PF00069">
    <property type="entry name" value="Pkinase"/>
    <property type="match status" value="1"/>
</dbReference>
<dbReference type="SMART" id="SM00220">
    <property type="entry name" value="S_TKc"/>
    <property type="match status" value="1"/>
</dbReference>
<feature type="binding site" evidence="3">
    <location>
        <position position="508"/>
    </location>
    <ligand>
        <name>ATP</name>
        <dbReference type="ChEBI" id="CHEBI:30616"/>
    </ligand>
</feature>
<evidence type="ECO:0000256" key="1">
    <source>
        <dbReference type="ARBA" id="ARBA00022741"/>
    </source>
</evidence>
<dbReference type="SMART" id="SM00233">
    <property type="entry name" value="PH"/>
    <property type="match status" value="2"/>
</dbReference>
<dbReference type="Pfam" id="PF00169">
    <property type="entry name" value="PH"/>
    <property type="match status" value="2"/>
</dbReference>
<feature type="domain" description="Protein kinase" evidence="6">
    <location>
        <begin position="475"/>
        <end position="733"/>
    </location>
</feature>
<dbReference type="Proteomes" id="UP000322899">
    <property type="component" value="Unassembled WGS sequence"/>
</dbReference>
<feature type="region of interest" description="Disordered" evidence="4">
    <location>
        <begin position="339"/>
        <end position="369"/>
    </location>
</feature>
<dbReference type="Proteomes" id="UP000324907">
    <property type="component" value="Unassembled WGS sequence"/>
</dbReference>
<evidence type="ECO:0000256" key="4">
    <source>
        <dbReference type="SAM" id="MobiDB-lite"/>
    </source>
</evidence>
<evidence type="ECO:0000313" key="7">
    <source>
        <dbReference type="EMBL" id="KAA0150042.1"/>
    </source>
</evidence>
<dbReference type="OrthoDB" id="10476735at2759"/>
<gene>
    <name evidence="8" type="ORF">FNF27_07841</name>
    <name evidence="10" type="ORF">FNF28_03483</name>
    <name evidence="7" type="ORF">FNF29_05483</name>
    <name evidence="9" type="ORF">FNF31_01916</name>
</gene>
<dbReference type="AlphaFoldDB" id="A0A5A8DF38"/>
<keyword evidence="1 3" id="KW-0547">Nucleotide-binding</keyword>
<evidence type="ECO:0008006" key="15">
    <source>
        <dbReference type="Google" id="ProtNLM"/>
    </source>
</evidence>
<dbReference type="Proteomes" id="UP000325113">
    <property type="component" value="Unassembled WGS sequence"/>
</dbReference>
<name>A0A5A8DF38_CAFRO</name>
<sequence>MAAAASGASAPDLLIEGILEKRGAINTSLKRRYFRLAWSDLSWFEESDGARTRDDGARKSSAADDAVPRGVIQVTHITNVRRTRSTTGFIVSTSSGRQYELVAADGSERRRWLAALDKARFHAPPATALLRQIDELASPSGGGAALLSREERNELLDRVVEGTDASLEAVRSRIAALVQAKLGGRDPDAVSVELEERLAETAAARTELELTTAMRGLHSRLCSEEVPPAFKERLVAVMGAHYAAKDGRWTPVTQQGYHLLLHAVALRIEPTGRDSDDEDVTGAGGEDLRRGHAGQRGPSGGGAGRRRSHELRQARGVAAGRLAEEEAELRRRAVSIAVGRREAEDSETDASADGGTGARAGGRPESAADKRISAAIGAVRASMATREGSVLQFIRGGAAGVPAADSRGRFAFSRGGPDGVPAGAAAKSEDSFHLHQSALLPPHLAPPADPAAPKPVPSDADFRSLCERGRFRDSFVAGDVLGRGAYSVVRGCTVRATGARMAAKFVLKTLGRDDPAAMRSLYREVRVGRRVKHPHVVAQVGLWEEREHWVLVAELMDGGELFDRIVRSRVYTERQARDTVKALAEALSYLHSHGIAHRDLKPENILLDSQEEDASLKLADLGFASVVPVDGLRTPCGTPSYVAPEILERSPYGVQVDTWSLGVIAYILLCGYPPFSSPQQHTLFRLIRAAKFRFDSPAWDGVSSAAKDLIARLLVVDPTRRLTAREVLRHPWITGTVGARQLRGVTQQMRGFGTRSNKVIKSGPLVKQGHLVRNWKERHFVLVGHALEYFERDSFRQKGSVPLREVTEVTAMSRRGTFRVATAKGYELVMQAASEATAVSWMRSITAQKNYIELMERAEVALAADRVEEAARLTQDAQRYEEYVERARRDGDDDASLSEVDEDDDEEDDEEDDESGSDFESDEEDTGTDTGTDEASDDGRAAARGRAGAGDAAGAAAAPGGRGRFAAATGAGAGGHAGHASGRSARRQSRLGGALAGARRGGAAAREAQAAGDDASDIVSISGVARNAEVFLPGGAGATPRNADQLSGLGRVAREAAAGSARRR</sequence>
<organism evidence="8 11">
    <name type="scientific">Cafeteria roenbergensis</name>
    <name type="common">Marine flagellate</name>
    <dbReference type="NCBI Taxonomy" id="33653"/>
    <lineage>
        <taxon>Eukaryota</taxon>
        <taxon>Sar</taxon>
        <taxon>Stramenopiles</taxon>
        <taxon>Bigyra</taxon>
        <taxon>Opalozoa</taxon>
        <taxon>Bicosoecida</taxon>
        <taxon>Cafeteriaceae</taxon>
        <taxon>Cafeteria</taxon>
    </lineage>
</organism>
<dbReference type="EMBL" id="VLTM01000013">
    <property type="protein sequence ID" value="KAA0165263.1"/>
    <property type="molecule type" value="Genomic_DNA"/>
</dbReference>
<dbReference type="InterPro" id="IPR001849">
    <property type="entry name" value="PH_domain"/>
</dbReference>
<dbReference type="EMBL" id="VLTO01000105">
    <property type="protein sequence ID" value="KAA0164123.1"/>
    <property type="molecule type" value="Genomic_DNA"/>
</dbReference>
<evidence type="ECO:0000313" key="13">
    <source>
        <dbReference type="Proteomes" id="UP000324907"/>
    </source>
</evidence>
<dbReference type="GO" id="GO:0004672">
    <property type="term" value="F:protein kinase activity"/>
    <property type="evidence" value="ECO:0007669"/>
    <property type="project" value="InterPro"/>
</dbReference>
<evidence type="ECO:0000259" key="6">
    <source>
        <dbReference type="PROSITE" id="PS50011"/>
    </source>
</evidence>
<dbReference type="InterPro" id="IPR000719">
    <property type="entry name" value="Prot_kinase_dom"/>
</dbReference>
<proteinExistence type="predicted"/>
<dbReference type="SUPFAM" id="SSF50729">
    <property type="entry name" value="PH domain-like"/>
    <property type="match status" value="2"/>
</dbReference>
<dbReference type="EMBL" id="VLTN01000037">
    <property type="protein sequence ID" value="KAA0150042.1"/>
    <property type="molecule type" value="Genomic_DNA"/>
</dbReference>
<keyword evidence="12" id="KW-1185">Reference proteome</keyword>
<feature type="domain" description="PH" evidence="5">
    <location>
        <begin position="758"/>
        <end position="850"/>
    </location>
</feature>
<dbReference type="InterPro" id="IPR017441">
    <property type="entry name" value="Protein_kinase_ATP_BS"/>
</dbReference>
<dbReference type="Gene3D" id="2.30.29.30">
    <property type="entry name" value="Pleckstrin-homology domain (PH domain)/Phosphotyrosine-binding domain (PTB)"/>
    <property type="match status" value="2"/>
</dbReference>
<feature type="compositionally biased region" description="Low complexity" evidence="4">
    <location>
        <begin position="942"/>
        <end position="970"/>
    </location>
</feature>
<evidence type="ECO:0000313" key="12">
    <source>
        <dbReference type="Proteomes" id="UP000323011"/>
    </source>
</evidence>
<evidence type="ECO:0000313" key="11">
    <source>
        <dbReference type="Proteomes" id="UP000322899"/>
    </source>
</evidence>
<evidence type="ECO:0000259" key="5">
    <source>
        <dbReference type="PROSITE" id="PS50003"/>
    </source>
</evidence>
<feature type="region of interest" description="Disordered" evidence="4">
    <location>
        <begin position="272"/>
        <end position="324"/>
    </location>
</feature>
<dbReference type="Proteomes" id="UP000323011">
    <property type="component" value="Unassembled WGS sequence"/>
</dbReference>
<dbReference type="InterPro" id="IPR011009">
    <property type="entry name" value="Kinase-like_dom_sf"/>
</dbReference>
<evidence type="ECO:0000313" key="9">
    <source>
        <dbReference type="EMBL" id="KAA0165263.1"/>
    </source>
</evidence>
<dbReference type="FunFam" id="1.10.510.10:FF:000571">
    <property type="entry name" value="Maternal embryonic leucine zipper kinase"/>
    <property type="match status" value="1"/>
</dbReference>
<dbReference type="PROSITE" id="PS50011">
    <property type="entry name" value="PROTEIN_KINASE_DOM"/>
    <property type="match status" value="1"/>
</dbReference>
<evidence type="ECO:0000313" key="10">
    <source>
        <dbReference type="EMBL" id="KAA0165427.1"/>
    </source>
</evidence>
<dbReference type="EMBL" id="VLTL01000047">
    <property type="protein sequence ID" value="KAA0165427.1"/>
    <property type="molecule type" value="Genomic_DNA"/>
</dbReference>
<feature type="compositionally biased region" description="Acidic residues" evidence="4">
    <location>
        <begin position="892"/>
        <end position="936"/>
    </location>
</feature>
<dbReference type="PANTHER" id="PTHR24347">
    <property type="entry name" value="SERINE/THREONINE-PROTEIN KINASE"/>
    <property type="match status" value="1"/>
</dbReference>
<feature type="domain" description="PH" evidence="5">
    <location>
        <begin position="12"/>
        <end position="121"/>
    </location>
</feature>
<dbReference type="Gene3D" id="1.10.510.10">
    <property type="entry name" value="Transferase(Phosphotransferase) domain 1"/>
    <property type="match status" value="1"/>
</dbReference>
<dbReference type="PROSITE" id="PS00108">
    <property type="entry name" value="PROTEIN_KINASE_ST"/>
    <property type="match status" value="1"/>
</dbReference>
<dbReference type="InterPro" id="IPR011993">
    <property type="entry name" value="PH-like_dom_sf"/>
</dbReference>
<accession>A0A5A8DF38</accession>
<dbReference type="Gene3D" id="3.30.200.20">
    <property type="entry name" value="Phosphorylase Kinase, domain 1"/>
    <property type="match status" value="1"/>
</dbReference>
<feature type="compositionally biased region" description="Low complexity" evidence="4">
    <location>
        <begin position="1055"/>
        <end position="1064"/>
    </location>
</feature>
<dbReference type="CDD" id="cd05117">
    <property type="entry name" value="STKc_CAMK"/>
    <property type="match status" value="1"/>
</dbReference>
<evidence type="ECO:0000313" key="14">
    <source>
        <dbReference type="Proteomes" id="UP000325113"/>
    </source>
</evidence>